<sequence length="583" mass="66546">MLLRLTRSWHPAKGLARNLSPKDSGSQVEITWLTIKEAHCDDSLSSPAEETSWEGGVSHDCDKSDGRNEWLAGYGSEEEGTDKFSQDKEDWSSDEEGRLEMCLERSFEHGVNLLQKITESGSRLETKSPFDLMMKPRSDKDWATAEADIPTGHTGKSGRTKRRHKQQAWEKEASDKISRQGASAHILRQFLCPIRNSEASNQIPVSDVPDHHAEGLSISESAISEVFTDTDDDLSPPPRKRQKKDISWCENQRKEKEEHSLALEQALSDVEKLIASKQVEVDAGKEGPKWGGWMVRIWVKDWMQDWLLPLSCKGNHIRSFTLLEDPEICAKLRSHVRSNKWAMNPNKIANFAQERMIPAEADKFLKNVLQNEIPQGLAKCLELEIFPWIHQKEGFHYTEYKKSLYYDGHERPDVVEHRQNIFIPTIDRFWHRIVEYQPDNLEEEVVKEAGNFVERRLVLVSQDEMMAQANDGLKEGWFLNGEQPLKKKGVGQGIHQSDVICPTVGWIDKASETMEYGKNYEGYWNGEKFVKQLREKIIPEFEASHGPGYQALILVDNSQGHCAYAEDALIALRMNLKPGGKQA</sequence>
<feature type="region of interest" description="Disordered" evidence="1">
    <location>
        <begin position="227"/>
        <end position="247"/>
    </location>
</feature>
<protein>
    <submittedName>
        <fullName evidence="2">Uncharacterized protein</fullName>
    </submittedName>
</protein>
<feature type="region of interest" description="Disordered" evidence="1">
    <location>
        <begin position="147"/>
        <end position="177"/>
    </location>
</feature>
<comment type="caution">
    <text evidence="2">The sequence shown here is derived from an EMBL/GenBank/DDBJ whole genome shotgun (WGS) entry which is preliminary data.</text>
</comment>
<feature type="region of interest" description="Disordered" evidence="1">
    <location>
        <begin position="43"/>
        <end position="89"/>
    </location>
</feature>
<evidence type="ECO:0000313" key="2">
    <source>
        <dbReference type="EMBL" id="KAJ3576952.1"/>
    </source>
</evidence>
<organism evidence="2 3">
    <name type="scientific">Leucocoprinus birnbaumii</name>
    <dbReference type="NCBI Taxonomy" id="56174"/>
    <lineage>
        <taxon>Eukaryota</taxon>
        <taxon>Fungi</taxon>
        <taxon>Dikarya</taxon>
        <taxon>Basidiomycota</taxon>
        <taxon>Agaricomycotina</taxon>
        <taxon>Agaricomycetes</taxon>
        <taxon>Agaricomycetidae</taxon>
        <taxon>Agaricales</taxon>
        <taxon>Agaricineae</taxon>
        <taxon>Agaricaceae</taxon>
        <taxon>Leucocoprinus</taxon>
    </lineage>
</organism>
<evidence type="ECO:0000313" key="3">
    <source>
        <dbReference type="Proteomes" id="UP001213000"/>
    </source>
</evidence>
<feature type="compositionally biased region" description="Basic residues" evidence="1">
    <location>
        <begin position="156"/>
        <end position="166"/>
    </location>
</feature>
<dbReference type="PANTHER" id="PTHR35871:SF1">
    <property type="entry name" value="CXC1-LIKE CYSTEINE CLUSTER ASSOCIATED WITH KDZ TRANSPOSASES DOMAIN-CONTAINING PROTEIN"/>
    <property type="match status" value="1"/>
</dbReference>
<feature type="compositionally biased region" description="Basic and acidic residues" evidence="1">
    <location>
        <begin position="167"/>
        <end position="177"/>
    </location>
</feature>
<dbReference type="EMBL" id="JANIEX010000002">
    <property type="protein sequence ID" value="KAJ3576952.1"/>
    <property type="molecule type" value="Genomic_DNA"/>
</dbReference>
<reference evidence="2" key="1">
    <citation type="submission" date="2022-07" db="EMBL/GenBank/DDBJ databases">
        <title>Genome Sequence of Leucocoprinus birnbaumii.</title>
        <authorList>
            <person name="Buettner E."/>
        </authorList>
    </citation>
    <scope>NUCLEOTIDE SEQUENCE</scope>
    <source>
        <strain evidence="2">VT141</strain>
    </source>
</reference>
<name>A0AAD5W779_9AGAR</name>
<keyword evidence="3" id="KW-1185">Reference proteome</keyword>
<dbReference type="PANTHER" id="PTHR35871">
    <property type="entry name" value="EXPRESSED PROTEIN"/>
    <property type="match status" value="1"/>
</dbReference>
<feature type="compositionally biased region" description="Basic and acidic residues" evidence="1">
    <location>
        <begin position="57"/>
        <end position="68"/>
    </location>
</feature>
<evidence type="ECO:0000256" key="1">
    <source>
        <dbReference type="SAM" id="MobiDB-lite"/>
    </source>
</evidence>
<proteinExistence type="predicted"/>
<gene>
    <name evidence="2" type="ORF">NP233_g98</name>
</gene>
<accession>A0AAD5W779</accession>
<dbReference type="Proteomes" id="UP001213000">
    <property type="component" value="Unassembled WGS sequence"/>
</dbReference>
<dbReference type="AlphaFoldDB" id="A0AAD5W779"/>